<dbReference type="InterPro" id="IPR005135">
    <property type="entry name" value="Endo/exonuclease/phosphatase"/>
</dbReference>
<dbReference type="PANTHER" id="PTHR33710">
    <property type="entry name" value="BNAC02G09200D PROTEIN"/>
    <property type="match status" value="1"/>
</dbReference>
<organism evidence="3 4">
    <name type="scientific">Artemisia annua</name>
    <name type="common">Sweet wormwood</name>
    <dbReference type="NCBI Taxonomy" id="35608"/>
    <lineage>
        <taxon>Eukaryota</taxon>
        <taxon>Viridiplantae</taxon>
        <taxon>Streptophyta</taxon>
        <taxon>Embryophyta</taxon>
        <taxon>Tracheophyta</taxon>
        <taxon>Spermatophyta</taxon>
        <taxon>Magnoliopsida</taxon>
        <taxon>eudicotyledons</taxon>
        <taxon>Gunneridae</taxon>
        <taxon>Pentapetalae</taxon>
        <taxon>asterids</taxon>
        <taxon>campanulids</taxon>
        <taxon>Asterales</taxon>
        <taxon>Asteraceae</taxon>
        <taxon>Asteroideae</taxon>
        <taxon>Anthemideae</taxon>
        <taxon>Artemisiinae</taxon>
        <taxon>Artemisia</taxon>
    </lineage>
</organism>
<name>A0A2U1PJQ4_ARTAN</name>
<accession>A0A2U1PJQ4</accession>
<keyword evidence="3" id="KW-0695">RNA-directed DNA polymerase</keyword>
<comment type="caution">
    <text evidence="3">The sequence shown here is derived from an EMBL/GenBank/DDBJ whole genome shotgun (WGS) entry which is preliminary data.</text>
</comment>
<reference evidence="3 4" key="1">
    <citation type="journal article" date="2018" name="Mol. Plant">
        <title>The genome of Artemisia annua provides insight into the evolution of Asteraceae family and artemisinin biosynthesis.</title>
        <authorList>
            <person name="Shen Q."/>
            <person name="Zhang L."/>
            <person name="Liao Z."/>
            <person name="Wang S."/>
            <person name="Yan T."/>
            <person name="Shi P."/>
            <person name="Liu M."/>
            <person name="Fu X."/>
            <person name="Pan Q."/>
            <person name="Wang Y."/>
            <person name="Lv Z."/>
            <person name="Lu X."/>
            <person name="Zhang F."/>
            <person name="Jiang W."/>
            <person name="Ma Y."/>
            <person name="Chen M."/>
            <person name="Hao X."/>
            <person name="Li L."/>
            <person name="Tang Y."/>
            <person name="Lv G."/>
            <person name="Zhou Y."/>
            <person name="Sun X."/>
            <person name="Brodelius P.E."/>
            <person name="Rose J.K.C."/>
            <person name="Tang K."/>
        </authorList>
    </citation>
    <scope>NUCLEOTIDE SEQUENCE [LARGE SCALE GENOMIC DNA]</scope>
    <source>
        <strain evidence="4">cv. Huhao1</strain>
        <tissue evidence="3">Leaf</tissue>
    </source>
</reference>
<gene>
    <name evidence="3" type="ORF">CTI12_AA065190</name>
</gene>
<dbReference type="Pfam" id="PF03372">
    <property type="entry name" value="Exo_endo_phos"/>
    <property type="match status" value="1"/>
</dbReference>
<dbReference type="Gene3D" id="3.60.10.10">
    <property type="entry name" value="Endonuclease/exonuclease/phosphatase"/>
    <property type="match status" value="1"/>
</dbReference>
<feature type="compositionally biased region" description="Polar residues" evidence="1">
    <location>
        <begin position="197"/>
        <end position="212"/>
    </location>
</feature>
<sequence length="768" mass="85602">MELCNGNGIGKIMSGIGKPMLMDKLTKERCLKKSGKLNFARVLVEVSAVDELPQFLEIEYLVIGDRPARIGRLEVKYQWKPPQCTHCKTFGHSTVSCKTRPITDEEKAAEVLKEALKVPIDGADVNVVSHNVGDGFVTIGKNNKPVVMQSSVKQSNSLNRNGNSSFNGKSSHNSYRMNGGVGRSNVSGKGANHQDRNGGSVQKQQGNVQRNKSVGGGSIGEQKSNKEGRAVKPPKGKSNIVHKPSLSSKYSADFQPKVLVRGSSSTNAKSTSGENVPVTNSFQVLEDQDMMDKDGEFNSSVDEEYKNVVWPKLQSEVVEVLVSGIYPSQEVRANWSLSQLDFFYQNCQKYGLEPYVDDDDVESEMEGMAVEMKPDNNGGSGFAWNIRGLNNDLNQKQVIDMLRNGDYCFCALLETKLKKKKLSKVCSKVLGNWEWISNAASCENGTGVVVGWNPNVVRIMLHNQTSQVMNVFVEVISSGQKFFCSFVYAYYKECGRRALWKELSKFCSAIRDAPWVLLGDFNVILNPSERSFGSSAITSGMEEFRDCIAKIDVSDLVMAGLQITWNKSAKSPKGLLKKLDRVMCNMAFLDKFPSSNAIFLPFVCFDHAPSFLCIPNAPGPKPKPFKFANFLASKAEFLPTVKGVWGQEIPGDLTEKVKSLRGKLCRVQEDMVKDPFNVDIRIEEAEVLKAYNVAARDEELFLKQRSKVSWLSEGDFNTKYFHNAMKERRNRSRIEYVEDLEGNDVTPPFSRFAADLGLGYYFMESQLQ</sequence>
<proteinExistence type="predicted"/>
<evidence type="ECO:0000313" key="3">
    <source>
        <dbReference type="EMBL" id="PWA85990.1"/>
    </source>
</evidence>
<feature type="region of interest" description="Disordered" evidence="1">
    <location>
        <begin position="150"/>
        <end position="247"/>
    </location>
</feature>
<dbReference type="InterPro" id="IPR036691">
    <property type="entry name" value="Endo/exonu/phosph_ase_sf"/>
</dbReference>
<evidence type="ECO:0000259" key="2">
    <source>
        <dbReference type="Pfam" id="PF03372"/>
    </source>
</evidence>
<dbReference type="SUPFAM" id="SSF56219">
    <property type="entry name" value="DNase I-like"/>
    <property type="match status" value="1"/>
</dbReference>
<dbReference type="AlphaFoldDB" id="A0A2U1PJQ4"/>
<dbReference type="GO" id="GO:0003964">
    <property type="term" value="F:RNA-directed DNA polymerase activity"/>
    <property type="evidence" value="ECO:0007669"/>
    <property type="project" value="UniProtKB-KW"/>
</dbReference>
<protein>
    <submittedName>
        <fullName evidence="3">RNA-directed DNA polymerase, eukaryota, Reverse transcriptase zinc-binding domain protein</fullName>
    </submittedName>
</protein>
<feature type="domain" description="Endonuclease/exonuclease/phosphatase" evidence="2">
    <location>
        <begin position="384"/>
        <end position="532"/>
    </location>
</feature>
<keyword evidence="3" id="KW-0808">Transferase</keyword>
<keyword evidence="4" id="KW-1185">Reference proteome</keyword>
<dbReference type="STRING" id="35608.A0A2U1PJQ4"/>
<feature type="compositionally biased region" description="Polar residues" evidence="1">
    <location>
        <begin position="150"/>
        <end position="176"/>
    </location>
</feature>
<dbReference type="PANTHER" id="PTHR33710:SF71">
    <property type="entry name" value="ENDONUCLEASE_EXONUCLEASE_PHOSPHATASE DOMAIN-CONTAINING PROTEIN"/>
    <property type="match status" value="1"/>
</dbReference>
<dbReference type="EMBL" id="PKPP01001065">
    <property type="protein sequence ID" value="PWA85990.1"/>
    <property type="molecule type" value="Genomic_DNA"/>
</dbReference>
<evidence type="ECO:0000256" key="1">
    <source>
        <dbReference type="SAM" id="MobiDB-lite"/>
    </source>
</evidence>
<evidence type="ECO:0000313" key="4">
    <source>
        <dbReference type="Proteomes" id="UP000245207"/>
    </source>
</evidence>
<dbReference type="OrthoDB" id="851867at2759"/>
<keyword evidence="3" id="KW-0548">Nucleotidyltransferase</keyword>
<dbReference type="Proteomes" id="UP000245207">
    <property type="component" value="Unassembled WGS sequence"/>
</dbReference>